<dbReference type="Gene3D" id="3.30.70.330">
    <property type="match status" value="1"/>
</dbReference>
<dbReference type="Pfam" id="PF00076">
    <property type="entry name" value="RRM_1"/>
    <property type="match status" value="1"/>
</dbReference>
<dbReference type="GO" id="GO:0005634">
    <property type="term" value="C:nucleus"/>
    <property type="evidence" value="ECO:0007669"/>
    <property type="project" value="TreeGrafter"/>
</dbReference>
<dbReference type="SMART" id="SM00360">
    <property type="entry name" value="RRM"/>
    <property type="match status" value="1"/>
</dbReference>
<dbReference type="PROSITE" id="PS50102">
    <property type="entry name" value="RRM"/>
    <property type="match status" value="1"/>
</dbReference>
<comment type="caution">
    <text evidence="5">The sequence shown here is derived from an EMBL/GenBank/DDBJ whole genome shotgun (WGS) entry which is preliminary data.</text>
</comment>
<protein>
    <recommendedName>
        <fullName evidence="4">RRM domain-containing protein</fullName>
    </recommendedName>
</protein>
<dbReference type="EMBL" id="CAJGYM010000002">
    <property type="protein sequence ID" value="CAD6185581.1"/>
    <property type="molecule type" value="Genomic_DNA"/>
</dbReference>
<dbReference type="InterPro" id="IPR050886">
    <property type="entry name" value="RNA-binding_reg"/>
</dbReference>
<dbReference type="PANTHER" id="PTHR48024">
    <property type="entry name" value="GEO13361P1-RELATED"/>
    <property type="match status" value="1"/>
</dbReference>
<keyword evidence="2 3" id="KW-0694">RNA-binding</keyword>
<feature type="domain" description="RRM" evidence="4">
    <location>
        <begin position="83"/>
        <end position="160"/>
    </location>
</feature>
<organism evidence="5 6">
    <name type="scientific">Caenorhabditis auriculariae</name>
    <dbReference type="NCBI Taxonomy" id="2777116"/>
    <lineage>
        <taxon>Eukaryota</taxon>
        <taxon>Metazoa</taxon>
        <taxon>Ecdysozoa</taxon>
        <taxon>Nematoda</taxon>
        <taxon>Chromadorea</taxon>
        <taxon>Rhabditida</taxon>
        <taxon>Rhabditina</taxon>
        <taxon>Rhabditomorpha</taxon>
        <taxon>Rhabditoidea</taxon>
        <taxon>Rhabditidae</taxon>
        <taxon>Peloderinae</taxon>
        <taxon>Caenorhabditis</taxon>
    </lineage>
</organism>
<evidence type="ECO:0000256" key="1">
    <source>
        <dbReference type="ARBA" id="ARBA00022737"/>
    </source>
</evidence>
<dbReference type="InterPro" id="IPR012677">
    <property type="entry name" value="Nucleotide-bd_a/b_plait_sf"/>
</dbReference>
<name>A0A8S1GRK1_9PELO</name>
<accession>A0A8S1GRK1</accession>
<dbReference type="GO" id="GO:0003723">
    <property type="term" value="F:RNA binding"/>
    <property type="evidence" value="ECO:0007669"/>
    <property type="project" value="UniProtKB-UniRule"/>
</dbReference>
<evidence type="ECO:0000259" key="4">
    <source>
        <dbReference type="PROSITE" id="PS50102"/>
    </source>
</evidence>
<dbReference type="Proteomes" id="UP000835052">
    <property type="component" value="Unassembled WGS sequence"/>
</dbReference>
<evidence type="ECO:0000313" key="5">
    <source>
        <dbReference type="EMBL" id="CAD6185581.1"/>
    </source>
</evidence>
<keyword evidence="1" id="KW-0677">Repeat</keyword>
<sequence>MKELTFSVAAVQYNQIVMYGPYCPPEMFPHGVFPLAMMGRQGMPPPQLVPGMPMPFIHPLELHQLLRQAGMAGMMHDSPPQLRKLFIGGLSHDTTDDQLGTYFSQWGPVVDAIVIRDPNTKHSRGFGFVTFATVFSAEAAMKDRPHVVGGKTVDSKRAIPREQMTAMIPPPFFSNATRHQGVNFCFPESCPAFIL</sequence>
<evidence type="ECO:0000313" key="6">
    <source>
        <dbReference type="Proteomes" id="UP000835052"/>
    </source>
</evidence>
<dbReference type="InterPro" id="IPR035979">
    <property type="entry name" value="RBD_domain_sf"/>
</dbReference>
<proteinExistence type="predicted"/>
<reference evidence="5" key="1">
    <citation type="submission" date="2020-10" db="EMBL/GenBank/DDBJ databases">
        <authorList>
            <person name="Kikuchi T."/>
        </authorList>
    </citation>
    <scope>NUCLEOTIDE SEQUENCE</scope>
    <source>
        <strain evidence="5">NKZ352</strain>
    </source>
</reference>
<evidence type="ECO:0000256" key="3">
    <source>
        <dbReference type="PROSITE-ProRule" id="PRU00176"/>
    </source>
</evidence>
<dbReference type="AlphaFoldDB" id="A0A8S1GRK1"/>
<dbReference type="InterPro" id="IPR000504">
    <property type="entry name" value="RRM_dom"/>
</dbReference>
<dbReference type="PANTHER" id="PTHR48024:SF56">
    <property type="entry name" value="HETEROGENEOUS NUCLEAR RIBONUCLEOPROTEIN A0"/>
    <property type="match status" value="1"/>
</dbReference>
<dbReference type="GO" id="GO:0098687">
    <property type="term" value="C:chromosomal region"/>
    <property type="evidence" value="ECO:0007669"/>
    <property type="project" value="UniProtKB-ARBA"/>
</dbReference>
<dbReference type="OrthoDB" id="6019873at2759"/>
<dbReference type="SUPFAM" id="SSF54928">
    <property type="entry name" value="RNA-binding domain, RBD"/>
    <property type="match status" value="1"/>
</dbReference>
<dbReference type="FunFam" id="3.30.70.330:FF:000040">
    <property type="entry name" value="Heterogeneous nuclear ribonucleoprotein A2/B1"/>
    <property type="match status" value="1"/>
</dbReference>
<keyword evidence="6" id="KW-1185">Reference proteome</keyword>
<gene>
    <name evidence="5" type="ORF">CAUJ_LOCUS1500</name>
</gene>
<evidence type="ECO:0000256" key="2">
    <source>
        <dbReference type="ARBA" id="ARBA00022884"/>
    </source>
</evidence>